<sequence>MSITVFANARLIDPEAQTDETGSLLVRDGMIMARGNAAEAAPEGAEVIDCCGHALAPGLVDWGVKIGEPGERHKESFRSAALAAAAGGVTTLIARPDTMPPIDTPESLEFVTRRAADAPVNIHHMAALTKAREGREMVEIGFLNDLGAVAFSDGVRVIPDTKVLSRCMTYARGLDALIVGHPQDAGLSRGAAATSGKFASLYGIPSVSPMAEVMGLDRDLALVAMTRCRWHADQVTTAAALPALTRARDAGLDVTAGISIHHLTLNELDVGDYRTFFRFTPPLRSEADRQAMVQAIADGIIDVIASFHTPQDEESKRLPFEEAAPGAVGLQTLLPAAMRLYHQGGLALPQLWRAMSLNPARRLGLTSGRISKGAPADLVLFDPDAPFVMDRFKLLSKSKNTPFDGARMEGRVKGTWVAGQRVFGEGA</sequence>
<dbReference type="SUPFAM" id="SSF51338">
    <property type="entry name" value="Composite domain of metallo-dependent hydrolases"/>
    <property type="match status" value="1"/>
</dbReference>
<organism evidence="5 6">
    <name type="scientific">Paracoccus onchidii</name>
    <dbReference type="NCBI Taxonomy" id="3017813"/>
    <lineage>
        <taxon>Bacteria</taxon>
        <taxon>Pseudomonadati</taxon>
        <taxon>Pseudomonadota</taxon>
        <taxon>Alphaproteobacteria</taxon>
        <taxon>Rhodobacterales</taxon>
        <taxon>Paracoccaceae</taxon>
        <taxon>Paracoccus</taxon>
    </lineage>
</organism>
<keyword evidence="5" id="KW-0378">Hydrolase</keyword>
<feature type="domain" description="Dihydroorotase catalytic" evidence="4">
    <location>
        <begin position="53"/>
        <end position="233"/>
    </location>
</feature>
<dbReference type="InterPro" id="IPR024403">
    <property type="entry name" value="DHOase_cat"/>
</dbReference>
<evidence type="ECO:0000259" key="4">
    <source>
        <dbReference type="Pfam" id="PF12890"/>
    </source>
</evidence>
<dbReference type="Proteomes" id="UP001165641">
    <property type="component" value="Unassembled WGS sequence"/>
</dbReference>
<evidence type="ECO:0000313" key="5">
    <source>
        <dbReference type="EMBL" id="MDB6176630.1"/>
    </source>
</evidence>
<evidence type="ECO:0000256" key="1">
    <source>
        <dbReference type="ARBA" id="ARBA00022833"/>
    </source>
</evidence>
<dbReference type="SUPFAM" id="SSF51556">
    <property type="entry name" value="Metallo-dependent hydrolases"/>
    <property type="match status" value="1"/>
</dbReference>
<dbReference type="Pfam" id="PF07969">
    <property type="entry name" value="Amidohydro_3"/>
    <property type="match status" value="1"/>
</dbReference>
<accession>A0ABT4ZBJ5</accession>
<dbReference type="NCBIfam" id="TIGR00857">
    <property type="entry name" value="pyrC_multi"/>
    <property type="match status" value="1"/>
</dbReference>
<name>A0ABT4ZBJ5_9RHOB</name>
<reference evidence="5" key="1">
    <citation type="submission" date="2022-12" db="EMBL/GenBank/DDBJ databases">
        <title>Paracoccus onchidii sp. nov., isolated from a marine invertebrate from the South China Sea.</title>
        <authorList>
            <person name="Xu S."/>
            <person name="Liu Z."/>
            <person name="Xu Y."/>
        </authorList>
    </citation>
    <scope>NUCLEOTIDE SEQUENCE</scope>
    <source>
        <strain evidence="5">Z330</strain>
    </source>
</reference>
<evidence type="ECO:0000259" key="3">
    <source>
        <dbReference type="Pfam" id="PF07969"/>
    </source>
</evidence>
<evidence type="ECO:0000256" key="2">
    <source>
        <dbReference type="ARBA" id="ARBA00022975"/>
    </source>
</evidence>
<dbReference type="PANTHER" id="PTHR43668">
    <property type="entry name" value="ALLANTOINASE"/>
    <property type="match status" value="1"/>
</dbReference>
<evidence type="ECO:0000313" key="6">
    <source>
        <dbReference type="Proteomes" id="UP001165641"/>
    </source>
</evidence>
<dbReference type="InterPro" id="IPR004722">
    <property type="entry name" value="DHOase"/>
</dbReference>
<dbReference type="GO" id="GO:0004151">
    <property type="term" value="F:dihydroorotase activity"/>
    <property type="evidence" value="ECO:0007669"/>
    <property type="project" value="UniProtKB-EC"/>
</dbReference>
<dbReference type="Gene3D" id="3.20.20.140">
    <property type="entry name" value="Metal-dependent hydrolases"/>
    <property type="match status" value="1"/>
</dbReference>
<dbReference type="InterPro" id="IPR032466">
    <property type="entry name" value="Metal_Hydrolase"/>
</dbReference>
<dbReference type="CDD" id="cd01317">
    <property type="entry name" value="DHOase_IIa"/>
    <property type="match status" value="1"/>
</dbReference>
<gene>
    <name evidence="5" type="primary">pyrC</name>
    <name evidence="5" type="ORF">PAF17_03820</name>
</gene>
<dbReference type="InterPro" id="IPR011059">
    <property type="entry name" value="Metal-dep_hydrolase_composite"/>
</dbReference>
<dbReference type="InterPro" id="IPR050138">
    <property type="entry name" value="DHOase/Allantoinase_Hydrolase"/>
</dbReference>
<dbReference type="Pfam" id="PF12890">
    <property type="entry name" value="DHOase"/>
    <property type="match status" value="1"/>
</dbReference>
<proteinExistence type="predicted"/>
<dbReference type="InterPro" id="IPR013108">
    <property type="entry name" value="Amidohydro_3"/>
</dbReference>
<dbReference type="PANTHER" id="PTHR43668:SF2">
    <property type="entry name" value="ALLANTOINASE"/>
    <property type="match status" value="1"/>
</dbReference>
<dbReference type="EC" id="3.5.2.3" evidence="5"/>
<keyword evidence="6" id="KW-1185">Reference proteome</keyword>
<dbReference type="Gene3D" id="2.30.40.10">
    <property type="entry name" value="Urease, subunit C, domain 1"/>
    <property type="match status" value="1"/>
</dbReference>
<protein>
    <submittedName>
        <fullName evidence="5">Dihydroorotase</fullName>
        <ecNumber evidence="5">3.5.2.3</ecNumber>
    </submittedName>
</protein>
<dbReference type="EMBL" id="JAQBIE010000003">
    <property type="protein sequence ID" value="MDB6176630.1"/>
    <property type="molecule type" value="Genomic_DNA"/>
</dbReference>
<keyword evidence="1" id="KW-0862">Zinc</keyword>
<dbReference type="RefSeq" id="WP_271887746.1">
    <property type="nucleotide sequence ID" value="NZ_JAQBIE010000003.1"/>
</dbReference>
<feature type="domain" description="Amidohydrolase 3" evidence="3">
    <location>
        <begin position="345"/>
        <end position="423"/>
    </location>
</feature>
<keyword evidence="2" id="KW-0665">Pyrimidine biosynthesis</keyword>
<comment type="caution">
    <text evidence="5">The sequence shown here is derived from an EMBL/GenBank/DDBJ whole genome shotgun (WGS) entry which is preliminary data.</text>
</comment>